<dbReference type="EMBL" id="CACRTG010000025">
    <property type="protein sequence ID" value="VYT26772.1"/>
    <property type="molecule type" value="Genomic_DNA"/>
</dbReference>
<feature type="repeat" description="TPR" evidence="1">
    <location>
        <begin position="390"/>
        <end position="423"/>
    </location>
</feature>
<feature type="transmembrane region" description="Helical" evidence="3">
    <location>
        <begin position="223"/>
        <end position="245"/>
    </location>
</feature>
<dbReference type="SUPFAM" id="SSF48452">
    <property type="entry name" value="TPR-like"/>
    <property type="match status" value="2"/>
</dbReference>
<keyword evidence="1" id="KW-0802">TPR repeat</keyword>
<evidence type="ECO:0000256" key="2">
    <source>
        <dbReference type="SAM" id="Coils"/>
    </source>
</evidence>
<dbReference type="Pfam" id="PF13181">
    <property type="entry name" value="TPR_8"/>
    <property type="match status" value="1"/>
</dbReference>
<feature type="repeat" description="TPR" evidence="1">
    <location>
        <begin position="135"/>
        <end position="168"/>
    </location>
</feature>
<dbReference type="PROSITE" id="PS50005">
    <property type="entry name" value="TPR"/>
    <property type="match status" value="2"/>
</dbReference>
<keyword evidence="2" id="KW-0175">Coiled coil</keyword>
<dbReference type="InterPro" id="IPR019734">
    <property type="entry name" value="TPR_rpt"/>
</dbReference>
<keyword evidence="3" id="KW-0472">Membrane</keyword>
<evidence type="ECO:0000313" key="4">
    <source>
        <dbReference type="EMBL" id="VYT26772.1"/>
    </source>
</evidence>
<evidence type="ECO:0000256" key="3">
    <source>
        <dbReference type="SAM" id="Phobius"/>
    </source>
</evidence>
<dbReference type="InterPro" id="IPR011990">
    <property type="entry name" value="TPR-like_helical_dom_sf"/>
</dbReference>
<organism evidence="4">
    <name type="scientific">[Clostridium] nexile</name>
    <dbReference type="NCBI Taxonomy" id="29361"/>
    <lineage>
        <taxon>Bacteria</taxon>
        <taxon>Bacillati</taxon>
        <taxon>Bacillota</taxon>
        <taxon>Clostridia</taxon>
        <taxon>Lachnospirales</taxon>
        <taxon>Lachnospiraceae</taxon>
        <taxon>Tyzzerella</taxon>
    </lineage>
</organism>
<dbReference type="Pfam" id="PF13174">
    <property type="entry name" value="TPR_6"/>
    <property type="match status" value="1"/>
</dbReference>
<protein>
    <submittedName>
        <fullName evidence="4">Tetratricopeptide repeat protein</fullName>
    </submittedName>
</protein>
<reference evidence="4" key="1">
    <citation type="submission" date="2019-11" db="EMBL/GenBank/DDBJ databases">
        <authorList>
            <person name="Feng L."/>
        </authorList>
    </citation>
    <scope>NUCLEOTIDE SEQUENCE</scope>
    <source>
        <strain evidence="4">CnexileLFYP112</strain>
    </source>
</reference>
<dbReference type="AlphaFoldDB" id="A0A6N2VCV8"/>
<dbReference type="Gene3D" id="1.25.40.10">
    <property type="entry name" value="Tetratricopeptide repeat domain"/>
    <property type="match status" value="3"/>
</dbReference>
<keyword evidence="3" id="KW-1133">Transmembrane helix</keyword>
<dbReference type="SMART" id="SM00028">
    <property type="entry name" value="TPR"/>
    <property type="match status" value="5"/>
</dbReference>
<evidence type="ECO:0000256" key="1">
    <source>
        <dbReference type="PROSITE-ProRule" id="PRU00339"/>
    </source>
</evidence>
<proteinExistence type="predicted"/>
<keyword evidence="3" id="KW-0812">Transmembrane</keyword>
<sequence length="446" mass="50431">MEYTKKFLYQSNQWYNDGLRRANIRDLSGAVTSLKKSLQFNRDNIAARNLLGLVYFGQGEVAEALVEWIISKNIKSHENIADYYIKKVQETPSELEVMNQAIKKYNQCLTYCQQDGEDLAVIQLKKVVASHPTFLKAYQLLALLYLKTEQYAKARQVLRRAHKLDATNEITIRYMHELTKLHNKKTAKAKEEKDQTVTYNLGNETIIQPVSASLKDNAATITIMNIVIGILMGAAIVWFLIVPAINHSKSTKTNKDVVAYSDQIAAKESEISALQKQVEDYQAKEKELEAEKQKAANTQSSYEALIDVIDHYNQNNYSTTNLIDELLALSTDSLGEVGKAQYDEMTSEIFPKQCDKLYRSARQSYRVENYGTAIESLEKVMKMNESYEDGKALLLLADSYAGNGDTEKATEKYNRVIELFPDSDVAQKATEALNGTNDDGDNNSQQ</sequence>
<gene>
    <name evidence="4" type="ORF">CNLFYP112_02557</name>
</gene>
<name>A0A6N2VCV8_9FIRM</name>
<accession>A0A6N2VCV8</accession>
<feature type="coiled-coil region" evidence="2">
    <location>
        <begin position="257"/>
        <end position="301"/>
    </location>
</feature>